<dbReference type="eggNOG" id="COG0666">
    <property type="taxonomic scope" value="Bacteria"/>
</dbReference>
<dbReference type="PROSITE" id="PS50297">
    <property type="entry name" value="ANK_REP_REGION"/>
    <property type="match status" value="2"/>
</dbReference>
<accession>B1YMI2</accession>
<name>B1YMI2_EXIS2</name>
<feature type="transmembrane region" description="Helical" evidence="4">
    <location>
        <begin position="21"/>
        <end position="41"/>
    </location>
</feature>
<organism evidence="5 6">
    <name type="scientific">Exiguobacterium sibiricum (strain DSM 17290 / CCUG 55495 / CIP 109462 / JCM 13490 / 255-15)</name>
    <dbReference type="NCBI Taxonomy" id="262543"/>
    <lineage>
        <taxon>Bacteria</taxon>
        <taxon>Bacillati</taxon>
        <taxon>Bacillota</taxon>
        <taxon>Bacilli</taxon>
        <taxon>Bacillales</taxon>
        <taxon>Bacillales Family XII. Incertae Sedis</taxon>
        <taxon>Exiguobacterium</taxon>
    </lineage>
</organism>
<feature type="transmembrane region" description="Helical" evidence="4">
    <location>
        <begin position="263"/>
        <end position="283"/>
    </location>
</feature>
<dbReference type="Gene3D" id="1.25.40.20">
    <property type="entry name" value="Ankyrin repeat-containing domain"/>
    <property type="match status" value="2"/>
</dbReference>
<evidence type="ECO:0000256" key="2">
    <source>
        <dbReference type="ARBA" id="ARBA00023043"/>
    </source>
</evidence>
<dbReference type="InterPro" id="IPR002110">
    <property type="entry name" value="Ankyrin_rpt"/>
</dbReference>
<dbReference type="AlphaFoldDB" id="B1YMI2"/>
<keyword evidence="4" id="KW-0812">Transmembrane</keyword>
<keyword evidence="6" id="KW-1185">Reference proteome</keyword>
<feature type="repeat" description="ANK" evidence="3">
    <location>
        <begin position="341"/>
        <end position="377"/>
    </location>
</feature>
<keyword evidence="4" id="KW-1133">Transmembrane helix</keyword>
<sequence length="472" mass="53170">MSEEINHERQSIHMRIGRREHVLFTLLLISTLVTVCGLIVALFTLGIIGLVLLLTVLVLLGILWTWQLVRVMTIRADGIVLSEQQQPLVYEQLRQDTERLGFWKVPEIIVTHHKTIKRPRTIGLFQKYLLVLPADYPIDETTRFELIRELVHLKQNHEEKRMLLLLGSWVPFLRSAYIRACEETADRHALACLSEEERVPVLVRSVVGPVSWQTLNLPAYIDQKRQTISFTAVLSELFRNQSSVSRRLTFAGLDAQRKQSARVASAVLVSLSCLGLAGLVFVATELKLPKWLTDSVSSVEQQTTAKEDLGESKLMAAIQKGTLAEIEALIPKSDMEAVDADGDTALHYLGYRKSSEGLETVFKALLAAGSDVDAVNEFGERPFITAVYSNNKELVELYLKQGEKINQQDDEKYTPLHHAVEGEGKQTVKLLIEKGADRSLKNSDGYTPLMMAQEYELDDIIVLLKQNQTQTL</sequence>
<protein>
    <submittedName>
        <fullName evidence="5">Uncharacterized protein</fullName>
    </submittedName>
</protein>
<gene>
    <name evidence="5" type="ordered locus">Exig_2593</name>
</gene>
<dbReference type="Pfam" id="PF12796">
    <property type="entry name" value="Ank_2"/>
    <property type="match status" value="1"/>
</dbReference>
<keyword evidence="2 3" id="KW-0040">ANK repeat</keyword>
<dbReference type="PANTHER" id="PTHR24189:SF50">
    <property type="entry name" value="ANKYRIN REPEAT AND SOCS BOX PROTEIN 2"/>
    <property type="match status" value="1"/>
</dbReference>
<dbReference type="PANTHER" id="PTHR24189">
    <property type="entry name" value="MYOTROPHIN"/>
    <property type="match status" value="1"/>
</dbReference>
<proteinExistence type="predicted"/>
<keyword evidence="1" id="KW-0677">Repeat</keyword>
<dbReference type="OrthoDB" id="9810445at2"/>
<evidence type="ECO:0000313" key="5">
    <source>
        <dbReference type="EMBL" id="ACB62042.1"/>
    </source>
</evidence>
<evidence type="ECO:0000256" key="1">
    <source>
        <dbReference type="ARBA" id="ARBA00022737"/>
    </source>
</evidence>
<dbReference type="InterPro" id="IPR036770">
    <property type="entry name" value="Ankyrin_rpt-contain_sf"/>
</dbReference>
<dbReference type="EMBL" id="CP001022">
    <property type="protein sequence ID" value="ACB62042.1"/>
    <property type="molecule type" value="Genomic_DNA"/>
</dbReference>
<dbReference type="KEGG" id="esi:Exig_2593"/>
<feature type="transmembrane region" description="Helical" evidence="4">
    <location>
        <begin position="47"/>
        <end position="66"/>
    </location>
</feature>
<reference evidence="5 6" key="2">
    <citation type="journal article" date="2008" name="BMC Genomics">
        <title>Architecture of thermal adaptation in an Exiguobacterium sibiricum strain isolated from 3 million year old permafrost: a genome and transcriptome approach.</title>
        <authorList>
            <person name="Rodrigues D.F."/>
            <person name="Ivanova N."/>
            <person name="He Z."/>
            <person name="Huebner M."/>
            <person name="Zhou J."/>
            <person name="Tiedje J.M."/>
        </authorList>
    </citation>
    <scope>NUCLEOTIDE SEQUENCE [LARGE SCALE GENOMIC DNA]</scope>
    <source>
        <strain evidence="6">DSM 17290 / CIP 109462 / JCM 13490 / 255-15</strain>
    </source>
</reference>
<feature type="repeat" description="ANK" evidence="3">
    <location>
        <begin position="378"/>
        <end position="410"/>
    </location>
</feature>
<dbReference type="SMART" id="SM00248">
    <property type="entry name" value="ANK"/>
    <property type="match status" value="4"/>
</dbReference>
<dbReference type="HOGENOM" id="CLU_582340_0_0_9"/>
<feature type="repeat" description="ANK" evidence="3">
    <location>
        <begin position="411"/>
        <end position="443"/>
    </location>
</feature>
<evidence type="ECO:0000256" key="3">
    <source>
        <dbReference type="PROSITE-ProRule" id="PRU00023"/>
    </source>
</evidence>
<dbReference type="InterPro" id="IPR050745">
    <property type="entry name" value="Multifunctional_regulatory"/>
</dbReference>
<keyword evidence="4" id="KW-0472">Membrane</keyword>
<reference evidence="6" key="3">
    <citation type="submission" date="2008-04" db="EMBL/GenBank/DDBJ databases">
        <title>Complete sequence of chromosome of Exiguobacterium sibiricum 255-15.</title>
        <authorList>
            <consortium name="US DOE Joint Genome Institute"/>
            <person name="Copeland A."/>
            <person name="Lucas S."/>
            <person name="Lapidus A."/>
            <person name="Glavina del Rio T."/>
            <person name="Dalin E."/>
            <person name="Tice H."/>
            <person name="Bruce D."/>
            <person name="Goodwin L."/>
            <person name="Pitluck S."/>
            <person name="Kiss H."/>
            <person name="Chertkov O."/>
            <person name="Monk C."/>
            <person name="Brettin T."/>
            <person name="Detter J.C."/>
            <person name="Han C."/>
            <person name="Kuske C.R."/>
            <person name="Schmutz J."/>
            <person name="Larimer F."/>
            <person name="Land M."/>
            <person name="Hauser L."/>
            <person name="Kyrpides N."/>
            <person name="Mikhailova N."/>
            <person name="Vishnivetskaya T."/>
            <person name="Rodrigues D.F."/>
            <person name="Gilichinsky D."/>
            <person name="Tiedje J."/>
            <person name="Richardson P."/>
        </authorList>
    </citation>
    <scope>NUCLEOTIDE SEQUENCE [LARGE SCALE GENOMIC DNA]</scope>
    <source>
        <strain evidence="6">DSM 17290 / CIP 109462 / JCM 13490 / 255-15</strain>
    </source>
</reference>
<evidence type="ECO:0000313" key="6">
    <source>
        <dbReference type="Proteomes" id="UP000001681"/>
    </source>
</evidence>
<evidence type="ECO:0000256" key="4">
    <source>
        <dbReference type="SAM" id="Phobius"/>
    </source>
</evidence>
<dbReference type="Proteomes" id="UP000001681">
    <property type="component" value="Chromosome"/>
</dbReference>
<dbReference type="PROSITE" id="PS50088">
    <property type="entry name" value="ANK_REPEAT"/>
    <property type="match status" value="3"/>
</dbReference>
<reference evidence="5 6" key="1">
    <citation type="journal article" date="2006" name="Extremophiles">
        <title>Characterization of Exiguobacterium isolates from the Siberian permafrost. Description of Exiguobacterium sibiricum sp. nov.</title>
        <authorList>
            <person name="Rodrigues D.F."/>
            <person name="Goris J."/>
            <person name="Vishnivetskaya T."/>
            <person name="Gilichinsky D."/>
            <person name="Thomashow M.F."/>
            <person name="Tiedje J.M."/>
        </authorList>
    </citation>
    <scope>NUCLEOTIDE SEQUENCE [LARGE SCALE GENOMIC DNA]</scope>
    <source>
        <strain evidence="6">DSM 17290 / CIP 109462 / JCM 13490 / 255-15</strain>
    </source>
</reference>
<dbReference type="SUPFAM" id="SSF48403">
    <property type="entry name" value="Ankyrin repeat"/>
    <property type="match status" value="1"/>
</dbReference>
<dbReference type="STRING" id="262543.Exig_2593"/>